<evidence type="ECO:0000313" key="1">
    <source>
        <dbReference type="EMBL" id="WMV18905.1"/>
    </source>
</evidence>
<dbReference type="Proteomes" id="UP001234989">
    <property type="component" value="Chromosome 3"/>
</dbReference>
<protein>
    <submittedName>
        <fullName evidence="1">Uncharacterized protein</fullName>
    </submittedName>
</protein>
<keyword evidence="2" id="KW-1185">Reference proteome</keyword>
<organism evidence="1 2">
    <name type="scientific">Solanum verrucosum</name>
    <dbReference type="NCBI Taxonomy" id="315347"/>
    <lineage>
        <taxon>Eukaryota</taxon>
        <taxon>Viridiplantae</taxon>
        <taxon>Streptophyta</taxon>
        <taxon>Embryophyta</taxon>
        <taxon>Tracheophyta</taxon>
        <taxon>Spermatophyta</taxon>
        <taxon>Magnoliopsida</taxon>
        <taxon>eudicotyledons</taxon>
        <taxon>Gunneridae</taxon>
        <taxon>Pentapetalae</taxon>
        <taxon>asterids</taxon>
        <taxon>lamiids</taxon>
        <taxon>Solanales</taxon>
        <taxon>Solanaceae</taxon>
        <taxon>Solanoideae</taxon>
        <taxon>Solaneae</taxon>
        <taxon>Solanum</taxon>
    </lineage>
</organism>
<sequence length="110" mass="12424">PIVSADSLAKQVTNVEVRAAFQVLAISVKTQSNREFVVSVNTNMVAYSRNRMSKFVSGVSKIVVKECRTTMLINEIYISRLMVHAQQIEEDELKERSREAKRAKTGDSDF</sequence>
<accession>A0AAF0QB25</accession>
<feature type="non-terminal residue" evidence="1">
    <location>
        <position position="1"/>
    </location>
</feature>
<proteinExistence type="predicted"/>
<dbReference type="EMBL" id="CP133614">
    <property type="protein sequence ID" value="WMV18905.1"/>
    <property type="molecule type" value="Genomic_DNA"/>
</dbReference>
<dbReference type="AlphaFoldDB" id="A0AAF0QB25"/>
<reference evidence="1" key="1">
    <citation type="submission" date="2023-08" db="EMBL/GenBank/DDBJ databases">
        <title>A de novo genome assembly of Solanum verrucosum Schlechtendal, a Mexican diploid species geographically isolated from the other diploid A-genome species in potato relatives.</title>
        <authorList>
            <person name="Hosaka K."/>
        </authorList>
    </citation>
    <scope>NUCLEOTIDE SEQUENCE</scope>
    <source>
        <tissue evidence="1">Young leaves</tissue>
    </source>
</reference>
<name>A0AAF0QB25_SOLVR</name>
<evidence type="ECO:0000313" key="2">
    <source>
        <dbReference type="Proteomes" id="UP001234989"/>
    </source>
</evidence>
<gene>
    <name evidence="1" type="ORF">MTR67_012290</name>
</gene>